<dbReference type="Proteomes" id="UP000217199">
    <property type="component" value="Unassembled WGS sequence"/>
</dbReference>
<protein>
    <submittedName>
        <fullName evidence="3">Uncharacterized protein</fullName>
    </submittedName>
</protein>
<comment type="caution">
    <text evidence="3">The sequence shown here is derived from an EMBL/GenBank/DDBJ whole genome shotgun (WGS) entry which is preliminary data.</text>
</comment>
<dbReference type="InParanoid" id="A0A286UHL8"/>
<accession>A0A286UHL8</accession>
<gene>
    <name evidence="3" type="ORF">PNOK_0597400</name>
</gene>
<dbReference type="AlphaFoldDB" id="A0A286UHL8"/>
<feature type="transmembrane region" description="Helical" evidence="2">
    <location>
        <begin position="64"/>
        <end position="87"/>
    </location>
</feature>
<keyword evidence="2" id="KW-0472">Membrane</keyword>
<keyword evidence="2" id="KW-1133">Transmembrane helix</keyword>
<sequence length="104" mass="11355">MVPLPTKNSEVNDNSAATGTTRFGCGFARFRLFRRFTGAGDGSGGKCDRHQELLALPERYQASLFLLLFPTVALLLLVSPLVVLTFSDLTIGLKDKKNVLVVIE</sequence>
<name>A0A286UHL8_9AGAM</name>
<evidence type="ECO:0000313" key="3">
    <source>
        <dbReference type="EMBL" id="PAV19130.1"/>
    </source>
</evidence>
<evidence type="ECO:0000256" key="2">
    <source>
        <dbReference type="SAM" id="Phobius"/>
    </source>
</evidence>
<organism evidence="3 4">
    <name type="scientific">Pyrrhoderma noxium</name>
    <dbReference type="NCBI Taxonomy" id="2282107"/>
    <lineage>
        <taxon>Eukaryota</taxon>
        <taxon>Fungi</taxon>
        <taxon>Dikarya</taxon>
        <taxon>Basidiomycota</taxon>
        <taxon>Agaricomycotina</taxon>
        <taxon>Agaricomycetes</taxon>
        <taxon>Hymenochaetales</taxon>
        <taxon>Hymenochaetaceae</taxon>
        <taxon>Pyrrhoderma</taxon>
    </lineage>
</organism>
<reference evidence="3 4" key="1">
    <citation type="journal article" date="2017" name="Mol. Ecol.">
        <title>Comparative and population genomic landscape of Phellinus noxius: A hypervariable fungus causing root rot in trees.</title>
        <authorList>
            <person name="Chung C.L."/>
            <person name="Lee T.J."/>
            <person name="Akiba M."/>
            <person name="Lee H.H."/>
            <person name="Kuo T.H."/>
            <person name="Liu D."/>
            <person name="Ke H.M."/>
            <person name="Yokoi T."/>
            <person name="Roa M.B."/>
            <person name="Lu M.J."/>
            <person name="Chang Y.Y."/>
            <person name="Ann P.J."/>
            <person name="Tsai J.N."/>
            <person name="Chen C.Y."/>
            <person name="Tzean S.S."/>
            <person name="Ota Y."/>
            <person name="Hattori T."/>
            <person name="Sahashi N."/>
            <person name="Liou R.F."/>
            <person name="Kikuchi T."/>
            <person name="Tsai I.J."/>
        </authorList>
    </citation>
    <scope>NUCLEOTIDE SEQUENCE [LARGE SCALE GENOMIC DNA]</scope>
    <source>
        <strain evidence="3 4">FFPRI411160</strain>
    </source>
</reference>
<evidence type="ECO:0000313" key="4">
    <source>
        <dbReference type="Proteomes" id="UP000217199"/>
    </source>
</evidence>
<evidence type="ECO:0000256" key="1">
    <source>
        <dbReference type="SAM" id="MobiDB-lite"/>
    </source>
</evidence>
<feature type="region of interest" description="Disordered" evidence="1">
    <location>
        <begin position="1"/>
        <end position="20"/>
    </location>
</feature>
<keyword evidence="2" id="KW-0812">Transmembrane</keyword>
<proteinExistence type="predicted"/>
<keyword evidence="4" id="KW-1185">Reference proteome</keyword>
<dbReference type="EMBL" id="NBII01000005">
    <property type="protein sequence ID" value="PAV19130.1"/>
    <property type="molecule type" value="Genomic_DNA"/>
</dbReference>